<comment type="subcellular location">
    <subcellularLocation>
        <location evidence="1">Cell membrane</location>
        <topology evidence="1">Multi-pass membrane protein</topology>
    </subcellularLocation>
</comment>
<evidence type="ECO:0000256" key="4">
    <source>
        <dbReference type="ARBA" id="ARBA00022692"/>
    </source>
</evidence>
<keyword evidence="3" id="KW-1003">Cell membrane</keyword>
<dbReference type="InterPro" id="IPR003856">
    <property type="entry name" value="LPS_length_determ_N"/>
</dbReference>
<evidence type="ECO:0000256" key="7">
    <source>
        <dbReference type="SAM" id="Phobius"/>
    </source>
</evidence>
<dbReference type="Pfam" id="PF02706">
    <property type="entry name" value="Wzz"/>
    <property type="match status" value="1"/>
</dbReference>
<evidence type="ECO:0000256" key="1">
    <source>
        <dbReference type="ARBA" id="ARBA00004651"/>
    </source>
</evidence>
<organism evidence="9 10">
    <name type="scientific">Eubacterium coprostanoligenes</name>
    <dbReference type="NCBI Taxonomy" id="290054"/>
    <lineage>
        <taxon>Bacteria</taxon>
        <taxon>Bacillati</taxon>
        <taxon>Bacillota</taxon>
        <taxon>Clostridia</taxon>
        <taxon>Eubacteriales</taxon>
        <taxon>Eubacteriaceae</taxon>
        <taxon>Eubacterium</taxon>
    </lineage>
</organism>
<keyword evidence="4 7" id="KW-0812">Transmembrane</keyword>
<gene>
    <name evidence="9" type="ORF">SAMN02745114_01467</name>
</gene>
<evidence type="ECO:0000313" key="10">
    <source>
        <dbReference type="Proteomes" id="UP000190657"/>
    </source>
</evidence>
<evidence type="ECO:0000259" key="8">
    <source>
        <dbReference type="Pfam" id="PF02706"/>
    </source>
</evidence>
<proteinExistence type="inferred from homology"/>
<feature type="domain" description="Polysaccharide chain length determinant N-terminal" evidence="8">
    <location>
        <begin position="7"/>
        <end position="106"/>
    </location>
</feature>
<dbReference type="OrthoDB" id="2360475at2"/>
<dbReference type="STRING" id="290054.SAMN02745114_01467"/>
<feature type="transmembrane region" description="Helical" evidence="7">
    <location>
        <begin position="20"/>
        <end position="37"/>
    </location>
</feature>
<reference evidence="9 10" key="1">
    <citation type="submission" date="2017-02" db="EMBL/GenBank/DDBJ databases">
        <authorList>
            <person name="Peterson S.W."/>
        </authorList>
    </citation>
    <scope>NUCLEOTIDE SEQUENCE [LARGE SCALE GENOMIC DNA]</scope>
    <source>
        <strain evidence="9 10">ATCC 51222</strain>
    </source>
</reference>
<dbReference type="InterPro" id="IPR050445">
    <property type="entry name" value="Bact_polysacc_biosynth/exp"/>
</dbReference>
<accession>A0A1T4N4Q3</accession>
<evidence type="ECO:0000256" key="3">
    <source>
        <dbReference type="ARBA" id="ARBA00022475"/>
    </source>
</evidence>
<comment type="similarity">
    <text evidence="2">Belongs to the CpsC/CapA family.</text>
</comment>
<dbReference type="EMBL" id="FUWW01000018">
    <property type="protein sequence ID" value="SJZ73848.1"/>
    <property type="molecule type" value="Genomic_DNA"/>
</dbReference>
<sequence>MNIDENVRKILVSLLRKWKVIVAFALVGALLGFFYTANITKLTYTSKVEFLAYAVDTKSEIKGSYNSPDDTRTSNTSKMNYTTMMLATYIEIMNTNEFASTVAQNLNKRINSNCTSDFIKKSMLIEAVEDTAMFTISVTCQSNDMAYEIAHQLETEVPQMMKRTNNGLVQASVEDKPIKASAAGSKGYTKKCAIGAIAGIVIACAYIILRNLLDIKIRSSEELVEKYNIPVLGNIPNYEIKSTTRAKAIDEPYVSKTSKGDE</sequence>
<dbReference type="GO" id="GO:0005886">
    <property type="term" value="C:plasma membrane"/>
    <property type="evidence" value="ECO:0007669"/>
    <property type="project" value="UniProtKB-SubCell"/>
</dbReference>
<keyword evidence="10" id="KW-1185">Reference proteome</keyword>
<evidence type="ECO:0000256" key="2">
    <source>
        <dbReference type="ARBA" id="ARBA00006683"/>
    </source>
</evidence>
<evidence type="ECO:0000313" key="9">
    <source>
        <dbReference type="EMBL" id="SJZ73848.1"/>
    </source>
</evidence>
<dbReference type="PANTHER" id="PTHR32309">
    <property type="entry name" value="TYROSINE-PROTEIN KINASE"/>
    <property type="match status" value="1"/>
</dbReference>
<keyword evidence="5 7" id="KW-1133">Transmembrane helix</keyword>
<feature type="transmembrane region" description="Helical" evidence="7">
    <location>
        <begin position="193"/>
        <end position="213"/>
    </location>
</feature>
<evidence type="ECO:0000256" key="5">
    <source>
        <dbReference type="ARBA" id="ARBA00022989"/>
    </source>
</evidence>
<name>A0A1T4N4Q3_9FIRM</name>
<dbReference type="Proteomes" id="UP000190657">
    <property type="component" value="Unassembled WGS sequence"/>
</dbReference>
<dbReference type="RefSeq" id="WP_078768926.1">
    <property type="nucleotide sequence ID" value="NZ_FUWW01000018.1"/>
</dbReference>
<evidence type="ECO:0000256" key="6">
    <source>
        <dbReference type="ARBA" id="ARBA00023136"/>
    </source>
</evidence>
<dbReference type="PANTHER" id="PTHR32309:SF31">
    <property type="entry name" value="CAPSULAR EXOPOLYSACCHARIDE FAMILY"/>
    <property type="match status" value="1"/>
</dbReference>
<protein>
    <submittedName>
        <fullName evidence="9">Capsular polysaccharide biosynthesis protein</fullName>
    </submittedName>
</protein>
<keyword evidence="6 7" id="KW-0472">Membrane</keyword>
<dbReference type="AlphaFoldDB" id="A0A1T4N4Q3"/>